<organism evidence="2 3">
    <name type="scientific">Thermodesulfatator indicus (strain DSM 15286 / JCM 11887 / CIR29812)</name>
    <dbReference type="NCBI Taxonomy" id="667014"/>
    <lineage>
        <taxon>Bacteria</taxon>
        <taxon>Pseudomonadati</taxon>
        <taxon>Thermodesulfobacteriota</taxon>
        <taxon>Thermodesulfobacteria</taxon>
        <taxon>Thermodesulfobacteriales</taxon>
        <taxon>Thermodesulfatatoraceae</taxon>
        <taxon>Thermodesulfatator</taxon>
    </lineage>
</organism>
<protein>
    <submittedName>
        <fullName evidence="2">PHP domain protein</fullName>
    </submittedName>
</protein>
<dbReference type="InterPro" id="IPR003141">
    <property type="entry name" value="Pol/His_phosphatase_N"/>
</dbReference>
<evidence type="ECO:0000313" key="3">
    <source>
        <dbReference type="Proteomes" id="UP000006793"/>
    </source>
</evidence>
<dbReference type="eggNOG" id="COG0613">
    <property type="taxonomic scope" value="Bacteria"/>
</dbReference>
<feature type="domain" description="Polymerase/histidinol phosphatase N-terminal" evidence="1">
    <location>
        <begin position="2"/>
        <end position="68"/>
    </location>
</feature>
<evidence type="ECO:0000313" key="2">
    <source>
        <dbReference type="EMBL" id="AEH45909.1"/>
    </source>
</evidence>
<dbReference type="EMBL" id="CP002683">
    <property type="protein sequence ID" value="AEH45909.1"/>
    <property type="molecule type" value="Genomic_DNA"/>
</dbReference>
<dbReference type="SMART" id="SM00481">
    <property type="entry name" value="POLIIIAc"/>
    <property type="match status" value="1"/>
</dbReference>
<dbReference type="InterPro" id="IPR052018">
    <property type="entry name" value="PHP_domain"/>
</dbReference>
<dbReference type="InParanoid" id="F8AD36"/>
<gene>
    <name evidence="2" type="ordered locus">Thein_2059</name>
</gene>
<keyword evidence="3" id="KW-1185">Reference proteome</keyword>
<dbReference type="CDD" id="cd07432">
    <property type="entry name" value="PHP_HisPPase"/>
    <property type="match status" value="1"/>
</dbReference>
<dbReference type="Gene3D" id="3.20.20.140">
    <property type="entry name" value="Metal-dependent hydrolases"/>
    <property type="match status" value="1"/>
</dbReference>
<dbReference type="SUPFAM" id="SSF89550">
    <property type="entry name" value="PHP domain-like"/>
    <property type="match status" value="1"/>
</dbReference>
<dbReference type="HOGENOM" id="CLU_072983_1_1_0"/>
<dbReference type="STRING" id="667014.Thein_2059"/>
<dbReference type="Pfam" id="PF13263">
    <property type="entry name" value="PHP_C"/>
    <property type="match status" value="1"/>
</dbReference>
<proteinExistence type="predicted"/>
<name>F8AD36_THEID</name>
<dbReference type="InterPro" id="IPR016195">
    <property type="entry name" value="Pol/histidinol_Pase-like"/>
</dbReference>
<evidence type="ECO:0000259" key="1">
    <source>
        <dbReference type="SMART" id="SM00481"/>
    </source>
</evidence>
<reference evidence="3" key="1">
    <citation type="submission" date="2011-04" db="EMBL/GenBank/DDBJ databases">
        <title>The complete genome of Thermodesulfatator indicus DSM 15286.</title>
        <authorList>
            <person name="Lucas S."/>
            <person name="Copeland A."/>
            <person name="Lapidus A."/>
            <person name="Bruce D."/>
            <person name="Goodwin L."/>
            <person name="Pitluck S."/>
            <person name="Peters L."/>
            <person name="Kyrpides N."/>
            <person name="Mavromatis K."/>
            <person name="Pagani I."/>
            <person name="Ivanova N."/>
            <person name="Saunders L."/>
            <person name="Detter J.C."/>
            <person name="Tapia R."/>
            <person name="Han C."/>
            <person name="Land M."/>
            <person name="Hauser L."/>
            <person name="Markowitz V."/>
            <person name="Cheng J.-F."/>
            <person name="Hugenholtz P."/>
            <person name="Woyke T."/>
            <person name="Wu D."/>
            <person name="Spring S."/>
            <person name="Schroeder M."/>
            <person name="Brambilla E."/>
            <person name="Klenk H.-P."/>
            <person name="Eisen J.A."/>
        </authorList>
    </citation>
    <scope>NUCLEOTIDE SEQUENCE [LARGE SCALE GENOMIC DNA]</scope>
    <source>
        <strain evidence="3">DSM 15286 / JCM 11887 / CIR29812</strain>
    </source>
</reference>
<accession>F8AD36</accession>
<dbReference type="PANTHER" id="PTHR42924">
    <property type="entry name" value="EXONUCLEASE"/>
    <property type="match status" value="1"/>
</dbReference>
<reference evidence="2 3" key="2">
    <citation type="journal article" date="2012" name="Stand. Genomic Sci.">
        <title>Complete genome sequence of the thermophilic sulfate-reducing ocean bacterium Thermodesulfatator indicus type strain (CIR29812(T)).</title>
        <authorList>
            <person name="Anderson I."/>
            <person name="Saunders E."/>
            <person name="Lapidus A."/>
            <person name="Nolan M."/>
            <person name="Lucas S."/>
            <person name="Tice H."/>
            <person name="Del Rio T.G."/>
            <person name="Cheng J.F."/>
            <person name="Han C."/>
            <person name="Tapia R."/>
            <person name="Goodwin L.A."/>
            <person name="Pitluck S."/>
            <person name="Liolios K."/>
            <person name="Mavromatis K."/>
            <person name="Pagani I."/>
            <person name="Ivanova N."/>
            <person name="Mikhailova N."/>
            <person name="Pati A."/>
            <person name="Chen A."/>
            <person name="Palaniappan K."/>
            <person name="Land M."/>
            <person name="Hauser L."/>
            <person name="Jeffries C.D."/>
            <person name="Chang Y.J."/>
            <person name="Brambilla E.M."/>
            <person name="Rohde M."/>
            <person name="Spring S."/>
            <person name="Goker M."/>
            <person name="Detter J.C."/>
            <person name="Woyke T."/>
            <person name="Bristow J."/>
            <person name="Eisen J.A."/>
            <person name="Markowitz V."/>
            <person name="Hugenholtz P."/>
            <person name="Kyrpides N.C."/>
            <person name="Klenk H.P."/>
        </authorList>
    </citation>
    <scope>NUCLEOTIDE SEQUENCE [LARGE SCALE GENOMIC DNA]</scope>
    <source>
        <strain evidence="3">DSM 15286 / JCM 11887 / CIR29812</strain>
    </source>
</reference>
<dbReference type="GO" id="GO:0004534">
    <property type="term" value="F:5'-3' RNA exonuclease activity"/>
    <property type="evidence" value="ECO:0007669"/>
    <property type="project" value="TreeGrafter"/>
</dbReference>
<dbReference type="Proteomes" id="UP000006793">
    <property type="component" value="Chromosome"/>
</dbReference>
<sequence length="213" mass="23737">MVDLHVHTDVSPCGHQSLKECLLTASQVGLKVLAITDHFSVKAASIYSSINFNGKLTPVFGMEYSAPEGDFLLFVPGKIPFFKRGLRAYEVLAEIKRRGGLTIWAHPFRWGNVPDETLLEEGLVDAIEVLNGRNSPQENFMAWELAEAFDLPKVAGSDAHTTEELGIIANLSPEPIKDLMDLMRVIRKGLLEPIILSPSLKRIYKHLEIKDCK</sequence>
<dbReference type="InterPro" id="IPR004013">
    <property type="entry name" value="PHP_dom"/>
</dbReference>
<dbReference type="KEGG" id="tid:Thein_2059"/>
<dbReference type="AlphaFoldDB" id="F8AD36"/>
<dbReference type="Pfam" id="PF02811">
    <property type="entry name" value="PHP"/>
    <property type="match status" value="1"/>
</dbReference>
<dbReference type="GO" id="GO:0035312">
    <property type="term" value="F:5'-3' DNA exonuclease activity"/>
    <property type="evidence" value="ECO:0007669"/>
    <property type="project" value="TreeGrafter"/>
</dbReference>
<dbReference type="PANTHER" id="PTHR42924:SF3">
    <property type="entry name" value="POLYMERASE_HISTIDINOL PHOSPHATASE N-TERMINAL DOMAIN-CONTAINING PROTEIN"/>
    <property type="match status" value="1"/>
</dbReference>
<dbReference type="PaxDb" id="667014-Thein_2059"/>